<dbReference type="InterPro" id="IPR036259">
    <property type="entry name" value="MFS_trans_sf"/>
</dbReference>
<feature type="transmembrane region" description="Helical" evidence="6">
    <location>
        <begin position="77"/>
        <end position="97"/>
    </location>
</feature>
<name>A0A0C3EFC7_9AGAM</name>
<evidence type="ECO:0000313" key="7">
    <source>
        <dbReference type="EMBL" id="KIM67024.1"/>
    </source>
</evidence>
<evidence type="ECO:0000256" key="2">
    <source>
        <dbReference type="ARBA" id="ARBA00022448"/>
    </source>
</evidence>
<feature type="transmembrane region" description="Helical" evidence="6">
    <location>
        <begin position="42"/>
        <end position="65"/>
    </location>
</feature>
<dbReference type="Proteomes" id="UP000053989">
    <property type="component" value="Unassembled WGS sequence"/>
</dbReference>
<dbReference type="PANTHER" id="PTHR43791:SF18">
    <property type="entry name" value="NICOTINIC ACID TRANSPORTER TNA1, PUTATIVE (AFU_ORTHOLOGUE AFUA_3G03820)-RELATED"/>
    <property type="match status" value="1"/>
</dbReference>
<evidence type="ECO:0000256" key="6">
    <source>
        <dbReference type="SAM" id="Phobius"/>
    </source>
</evidence>
<dbReference type="STRING" id="1036808.A0A0C3EFC7"/>
<dbReference type="GO" id="GO:0016020">
    <property type="term" value="C:membrane"/>
    <property type="evidence" value="ECO:0007669"/>
    <property type="project" value="UniProtKB-SubCell"/>
</dbReference>
<sequence>MTMLIVAHFSDKMKLRSPFIVGLQAIALVGYAIELSNASAGVKYFGTFLCLIGVFGAFPSVISWLANNLEGKRKRAIGLALQNSVAVVSGIIASNIYQAKDEPRYIPGHAISLGILAVGFLATLSTALAYMRIIRNMNAVVEGEKDARRRPTL</sequence>
<dbReference type="PANTHER" id="PTHR43791">
    <property type="entry name" value="PERMEASE-RELATED"/>
    <property type="match status" value="1"/>
</dbReference>
<proteinExistence type="predicted"/>
<accession>A0A0C3EFC7</accession>
<comment type="subcellular location">
    <subcellularLocation>
        <location evidence="1">Membrane</location>
        <topology evidence="1">Multi-pass membrane protein</topology>
    </subcellularLocation>
</comment>
<evidence type="ECO:0000313" key="8">
    <source>
        <dbReference type="Proteomes" id="UP000053989"/>
    </source>
</evidence>
<dbReference type="GO" id="GO:0022857">
    <property type="term" value="F:transmembrane transporter activity"/>
    <property type="evidence" value="ECO:0007669"/>
    <property type="project" value="TreeGrafter"/>
</dbReference>
<protein>
    <recommendedName>
        <fullName evidence="9">Major facilitator superfamily (MFS) profile domain-containing protein</fullName>
    </recommendedName>
</protein>
<evidence type="ECO:0008006" key="9">
    <source>
        <dbReference type="Google" id="ProtNLM"/>
    </source>
</evidence>
<keyword evidence="3 6" id="KW-0812">Transmembrane</keyword>
<dbReference type="InParanoid" id="A0A0C3EFC7"/>
<keyword evidence="5 6" id="KW-0472">Membrane</keyword>
<evidence type="ECO:0000256" key="5">
    <source>
        <dbReference type="ARBA" id="ARBA00023136"/>
    </source>
</evidence>
<evidence type="ECO:0000256" key="4">
    <source>
        <dbReference type="ARBA" id="ARBA00022989"/>
    </source>
</evidence>
<dbReference type="EMBL" id="KN822014">
    <property type="protein sequence ID" value="KIM67024.1"/>
    <property type="molecule type" value="Genomic_DNA"/>
</dbReference>
<keyword evidence="8" id="KW-1185">Reference proteome</keyword>
<gene>
    <name evidence="7" type="ORF">SCLCIDRAFT_216630</name>
</gene>
<feature type="transmembrane region" description="Helical" evidence="6">
    <location>
        <begin position="109"/>
        <end position="130"/>
    </location>
</feature>
<dbReference type="SUPFAM" id="SSF103473">
    <property type="entry name" value="MFS general substrate transporter"/>
    <property type="match status" value="1"/>
</dbReference>
<evidence type="ECO:0000256" key="1">
    <source>
        <dbReference type="ARBA" id="ARBA00004141"/>
    </source>
</evidence>
<reference evidence="7 8" key="1">
    <citation type="submission" date="2014-04" db="EMBL/GenBank/DDBJ databases">
        <authorList>
            <consortium name="DOE Joint Genome Institute"/>
            <person name="Kuo A."/>
            <person name="Kohler A."/>
            <person name="Nagy L.G."/>
            <person name="Floudas D."/>
            <person name="Copeland A."/>
            <person name="Barry K.W."/>
            <person name="Cichocki N."/>
            <person name="Veneault-Fourrey C."/>
            <person name="LaButti K."/>
            <person name="Lindquist E.A."/>
            <person name="Lipzen A."/>
            <person name="Lundell T."/>
            <person name="Morin E."/>
            <person name="Murat C."/>
            <person name="Sun H."/>
            <person name="Tunlid A."/>
            <person name="Henrissat B."/>
            <person name="Grigoriev I.V."/>
            <person name="Hibbett D.S."/>
            <person name="Martin F."/>
            <person name="Nordberg H.P."/>
            <person name="Cantor M.N."/>
            <person name="Hua S.X."/>
        </authorList>
    </citation>
    <scope>NUCLEOTIDE SEQUENCE [LARGE SCALE GENOMIC DNA]</scope>
    <source>
        <strain evidence="7 8">Foug A</strain>
    </source>
</reference>
<dbReference type="OrthoDB" id="2985014at2759"/>
<evidence type="ECO:0000256" key="3">
    <source>
        <dbReference type="ARBA" id="ARBA00022692"/>
    </source>
</evidence>
<dbReference type="HOGENOM" id="CLU_001265_0_3_1"/>
<dbReference type="AlphaFoldDB" id="A0A0C3EFC7"/>
<keyword evidence="2" id="KW-0813">Transport</keyword>
<keyword evidence="4 6" id="KW-1133">Transmembrane helix</keyword>
<organism evidence="7 8">
    <name type="scientific">Scleroderma citrinum Foug A</name>
    <dbReference type="NCBI Taxonomy" id="1036808"/>
    <lineage>
        <taxon>Eukaryota</taxon>
        <taxon>Fungi</taxon>
        <taxon>Dikarya</taxon>
        <taxon>Basidiomycota</taxon>
        <taxon>Agaricomycotina</taxon>
        <taxon>Agaricomycetes</taxon>
        <taxon>Agaricomycetidae</taxon>
        <taxon>Boletales</taxon>
        <taxon>Sclerodermatineae</taxon>
        <taxon>Sclerodermataceae</taxon>
        <taxon>Scleroderma</taxon>
    </lineage>
</organism>
<reference evidence="8" key="2">
    <citation type="submission" date="2015-01" db="EMBL/GenBank/DDBJ databases">
        <title>Evolutionary Origins and Diversification of the Mycorrhizal Mutualists.</title>
        <authorList>
            <consortium name="DOE Joint Genome Institute"/>
            <consortium name="Mycorrhizal Genomics Consortium"/>
            <person name="Kohler A."/>
            <person name="Kuo A."/>
            <person name="Nagy L.G."/>
            <person name="Floudas D."/>
            <person name="Copeland A."/>
            <person name="Barry K.W."/>
            <person name="Cichocki N."/>
            <person name="Veneault-Fourrey C."/>
            <person name="LaButti K."/>
            <person name="Lindquist E.A."/>
            <person name="Lipzen A."/>
            <person name="Lundell T."/>
            <person name="Morin E."/>
            <person name="Murat C."/>
            <person name="Riley R."/>
            <person name="Ohm R."/>
            <person name="Sun H."/>
            <person name="Tunlid A."/>
            <person name="Henrissat B."/>
            <person name="Grigoriev I.V."/>
            <person name="Hibbett D.S."/>
            <person name="Martin F."/>
        </authorList>
    </citation>
    <scope>NUCLEOTIDE SEQUENCE [LARGE SCALE GENOMIC DNA]</scope>
    <source>
        <strain evidence="8">Foug A</strain>
    </source>
</reference>
<dbReference type="Gene3D" id="1.20.1250.20">
    <property type="entry name" value="MFS general substrate transporter like domains"/>
    <property type="match status" value="1"/>
</dbReference>